<evidence type="ECO:0000313" key="4">
    <source>
        <dbReference type="RefSeq" id="XP_071912349.1"/>
    </source>
</evidence>
<dbReference type="InterPro" id="IPR025525">
    <property type="entry name" value="hAT-like_transposase_RNase-H"/>
</dbReference>
<sequence length="172" mass="19892">MAQKFDKYWGESNVLMSLGAILDRRYKMVLVNHTFSVIYGENAAPRYIDEIRRILYELYNEYMIVSEIDETPPEKSNLDVYLKEGRYICDANANLDVLDWWKGERWRFPILLRLASDVLAIPITIVASESTFSSSGRIIDDRRASMSIETVQMLLCGNDWICNLHGLKTSLV</sequence>
<dbReference type="PANTHER" id="PTHR23272:SF182">
    <property type="entry name" value="OS09G0381850 PROTEIN"/>
    <property type="match status" value="1"/>
</dbReference>
<dbReference type="InterPro" id="IPR012337">
    <property type="entry name" value="RNaseH-like_sf"/>
</dbReference>
<evidence type="ECO:0000259" key="1">
    <source>
        <dbReference type="Pfam" id="PF05699"/>
    </source>
</evidence>
<protein>
    <submittedName>
        <fullName evidence="4">Zinc finger BED domain-containing protein RICESLEEPER 2-like</fullName>
    </submittedName>
</protein>
<keyword evidence="3" id="KW-1185">Reference proteome</keyword>
<feature type="domain" description="HAT C-terminal dimerisation" evidence="1">
    <location>
        <begin position="78"/>
        <end position="161"/>
    </location>
</feature>
<dbReference type="InterPro" id="IPR008906">
    <property type="entry name" value="HATC_C_dom"/>
</dbReference>
<evidence type="ECO:0000313" key="3">
    <source>
        <dbReference type="Proteomes" id="UP001652660"/>
    </source>
</evidence>
<dbReference type="RefSeq" id="XP_071912349.1">
    <property type="nucleotide sequence ID" value="XM_072056248.1"/>
</dbReference>
<dbReference type="Pfam" id="PF05699">
    <property type="entry name" value="Dimer_Tnp_hAT"/>
    <property type="match status" value="1"/>
</dbReference>
<dbReference type="Proteomes" id="UP001652660">
    <property type="component" value="Chromosome 6e"/>
</dbReference>
<proteinExistence type="predicted"/>
<organism evidence="3 4">
    <name type="scientific">Coffea arabica</name>
    <name type="common">Arabian coffee</name>
    <dbReference type="NCBI Taxonomy" id="13443"/>
    <lineage>
        <taxon>Eukaryota</taxon>
        <taxon>Viridiplantae</taxon>
        <taxon>Streptophyta</taxon>
        <taxon>Embryophyta</taxon>
        <taxon>Tracheophyta</taxon>
        <taxon>Spermatophyta</taxon>
        <taxon>Magnoliopsida</taxon>
        <taxon>eudicotyledons</taxon>
        <taxon>Gunneridae</taxon>
        <taxon>Pentapetalae</taxon>
        <taxon>asterids</taxon>
        <taxon>lamiids</taxon>
        <taxon>Gentianales</taxon>
        <taxon>Rubiaceae</taxon>
        <taxon>Ixoroideae</taxon>
        <taxon>Gardenieae complex</taxon>
        <taxon>Bertiereae - Coffeeae clade</taxon>
        <taxon>Coffeeae</taxon>
        <taxon>Coffea</taxon>
    </lineage>
</organism>
<gene>
    <name evidence="4" type="primary">LOC140009908</name>
</gene>
<dbReference type="SUPFAM" id="SSF53098">
    <property type="entry name" value="Ribonuclease H-like"/>
    <property type="match status" value="1"/>
</dbReference>
<feature type="domain" description="hAT-like transposase RNase-H fold" evidence="2">
    <location>
        <begin position="1"/>
        <end position="62"/>
    </location>
</feature>
<evidence type="ECO:0000259" key="2">
    <source>
        <dbReference type="Pfam" id="PF14372"/>
    </source>
</evidence>
<dbReference type="Pfam" id="PF14372">
    <property type="entry name" value="hAT-like_RNase-H"/>
    <property type="match status" value="1"/>
</dbReference>
<accession>A0ABM4UYI4</accession>
<reference evidence="4" key="1">
    <citation type="submission" date="2025-08" db="UniProtKB">
        <authorList>
            <consortium name="RefSeq"/>
        </authorList>
    </citation>
    <scope>IDENTIFICATION</scope>
    <source>
        <tissue evidence="4">Leaves</tissue>
    </source>
</reference>
<dbReference type="GeneID" id="140009908"/>
<dbReference type="PANTHER" id="PTHR23272">
    <property type="entry name" value="BED FINGER-RELATED"/>
    <property type="match status" value="1"/>
</dbReference>
<name>A0ABM4UYI4_COFAR</name>